<dbReference type="EMBL" id="JAINZW010000003">
    <property type="protein sequence ID" value="MBZ4039568.1"/>
    <property type="molecule type" value="Genomic_DNA"/>
</dbReference>
<evidence type="ECO:0000259" key="4">
    <source>
        <dbReference type="PROSITE" id="PS50887"/>
    </source>
</evidence>
<dbReference type="Gene3D" id="3.30.450.40">
    <property type="match status" value="1"/>
</dbReference>
<feature type="transmembrane region" description="Helical" evidence="3">
    <location>
        <begin position="12"/>
        <end position="34"/>
    </location>
</feature>
<reference evidence="5 6" key="1">
    <citation type="submission" date="2021-09" db="EMBL/GenBank/DDBJ databases">
        <title>Lysobacter sp. 13A isolated from the river sediment.</title>
        <authorList>
            <person name="Liu H."/>
            <person name="Li S."/>
            <person name="Mao S."/>
        </authorList>
    </citation>
    <scope>NUCLEOTIDE SEQUENCE [LARGE SCALE GENOMIC DNA]</scope>
    <source>
        <strain evidence="5 6">13A</strain>
    </source>
</reference>
<dbReference type="InterPro" id="IPR007891">
    <property type="entry name" value="CHASE3"/>
</dbReference>
<dbReference type="Gene3D" id="3.30.70.270">
    <property type="match status" value="1"/>
</dbReference>
<dbReference type="InterPro" id="IPR043128">
    <property type="entry name" value="Rev_trsase/Diguanyl_cyclase"/>
</dbReference>
<dbReference type="CDD" id="cd19410">
    <property type="entry name" value="HK9-like_sensor"/>
    <property type="match status" value="1"/>
</dbReference>
<dbReference type="InterPro" id="IPR000160">
    <property type="entry name" value="GGDEF_dom"/>
</dbReference>
<feature type="domain" description="GGDEF" evidence="4">
    <location>
        <begin position="433"/>
        <end position="565"/>
    </location>
</feature>
<dbReference type="SUPFAM" id="SSF55781">
    <property type="entry name" value="GAF domain-like"/>
    <property type="match status" value="1"/>
</dbReference>
<organism evidence="5 6">
    <name type="scientific">Novilysobacter selenitireducens</name>
    <dbReference type="NCBI Taxonomy" id="2872639"/>
    <lineage>
        <taxon>Bacteria</taxon>
        <taxon>Pseudomonadati</taxon>
        <taxon>Pseudomonadota</taxon>
        <taxon>Gammaproteobacteria</taxon>
        <taxon>Lysobacterales</taxon>
        <taxon>Lysobacteraceae</taxon>
        <taxon>Novilysobacter</taxon>
    </lineage>
</organism>
<keyword evidence="5" id="KW-0548">Nucleotidyltransferase</keyword>
<comment type="catalytic activity">
    <reaction evidence="2">
        <text>2 GTP = 3',3'-c-di-GMP + 2 diphosphate</text>
        <dbReference type="Rhea" id="RHEA:24898"/>
        <dbReference type="ChEBI" id="CHEBI:33019"/>
        <dbReference type="ChEBI" id="CHEBI:37565"/>
        <dbReference type="ChEBI" id="CHEBI:58805"/>
        <dbReference type="EC" id="2.7.7.65"/>
    </reaction>
</comment>
<evidence type="ECO:0000313" key="6">
    <source>
        <dbReference type="Proteomes" id="UP001430954"/>
    </source>
</evidence>
<keyword evidence="5" id="KW-0808">Transferase</keyword>
<dbReference type="PROSITE" id="PS50887">
    <property type="entry name" value="GGDEF"/>
    <property type="match status" value="1"/>
</dbReference>
<evidence type="ECO:0000256" key="1">
    <source>
        <dbReference type="ARBA" id="ARBA00012528"/>
    </source>
</evidence>
<dbReference type="NCBIfam" id="TIGR00254">
    <property type="entry name" value="GGDEF"/>
    <property type="match status" value="1"/>
</dbReference>
<feature type="transmembrane region" description="Helical" evidence="3">
    <location>
        <begin position="184"/>
        <end position="208"/>
    </location>
</feature>
<dbReference type="Proteomes" id="UP001430954">
    <property type="component" value="Unassembled WGS sequence"/>
</dbReference>
<dbReference type="Pfam" id="PF05227">
    <property type="entry name" value="CHASE3"/>
    <property type="match status" value="1"/>
</dbReference>
<keyword evidence="3" id="KW-0812">Transmembrane</keyword>
<dbReference type="RefSeq" id="WP_223676019.1">
    <property type="nucleotide sequence ID" value="NZ_JAINZW010000003.1"/>
</dbReference>
<dbReference type="InterPro" id="IPR029016">
    <property type="entry name" value="GAF-like_dom_sf"/>
</dbReference>
<name>A0ABS7T6T0_9GAMM</name>
<sequence>MPLATPRSRPLRFAAFMVAAVLLVAVGVATVWGIRGFARGAEWVEHSYQVIAGIGGVENAVRTVESTARGYRLTDRPEQQAEYLAAVPVALTQAGALESLTRDNPAQLQRAQALRASVEARLAELDALVELQNTQGAEQARLSSMAGIGQGESTRLASLASTMRAAERALLDARRSDTLLRANLLIGFVVLGIVMPLALLGLLLSGLLQETRRSRSLEREARQAMRELEASVVLRDRLSEQRRSLGVYAGLLQSCQNLDEAMAMTANVIAELLPHTGGRCYTLRASQNLAETTARFGAEQIPSEELLQPDHCWALRRGQPHRTGRGHGHVYCRHLSVEPGQSDTWTVCVPLMAQGTSLGLLHVAAPEASEGHDGDVALLEAVGEQLSLAMVNLQLRETLRVQSLRDPLTGLFNRRYLEENLNREIQRCERRGLPLSVLMVDVDHFKRFNDEHGHAAGDALLAKIGQTLEQLTRDEDIACRYGGEEFTVVLPETDGDSARRRAEEIRSAIGATTVNHLRKTLGPNTASIGIATFPNAGDAPSRLLEVADAALYRAKAQGRDRVVSG</sequence>
<keyword evidence="3" id="KW-1133">Transmembrane helix</keyword>
<dbReference type="PANTHER" id="PTHR45138">
    <property type="entry name" value="REGULATORY COMPONENTS OF SENSORY TRANSDUCTION SYSTEM"/>
    <property type="match status" value="1"/>
</dbReference>
<keyword evidence="3" id="KW-0472">Membrane</keyword>
<evidence type="ECO:0000256" key="2">
    <source>
        <dbReference type="ARBA" id="ARBA00034247"/>
    </source>
</evidence>
<keyword evidence="6" id="KW-1185">Reference proteome</keyword>
<dbReference type="GO" id="GO:0052621">
    <property type="term" value="F:diguanylate cyclase activity"/>
    <property type="evidence" value="ECO:0007669"/>
    <property type="project" value="UniProtKB-EC"/>
</dbReference>
<accession>A0ABS7T6T0</accession>
<dbReference type="Pfam" id="PF13492">
    <property type="entry name" value="GAF_3"/>
    <property type="match status" value="1"/>
</dbReference>
<protein>
    <recommendedName>
        <fullName evidence="1">diguanylate cyclase</fullName>
        <ecNumber evidence="1">2.7.7.65</ecNumber>
    </recommendedName>
</protein>
<dbReference type="InterPro" id="IPR050469">
    <property type="entry name" value="Diguanylate_Cyclase"/>
</dbReference>
<dbReference type="EC" id="2.7.7.65" evidence="1"/>
<dbReference type="SMART" id="SM00267">
    <property type="entry name" value="GGDEF"/>
    <property type="match status" value="1"/>
</dbReference>
<gene>
    <name evidence="5" type="ORF">K6753_08470</name>
</gene>
<comment type="caution">
    <text evidence="5">The sequence shown here is derived from an EMBL/GenBank/DDBJ whole genome shotgun (WGS) entry which is preliminary data.</text>
</comment>
<dbReference type="InterPro" id="IPR003018">
    <property type="entry name" value="GAF"/>
</dbReference>
<evidence type="ECO:0000313" key="5">
    <source>
        <dbReference type="EMBL" id="MBZ4039568.1"/>
    </source>
</evidence>
<dbReference type="Pfam" id="PF00990">
    <property type="entry name" value="GGDEF"/>
    <property type="match status" value="1"/>
</dbReference>
<dbReference type="InterPro" id="IPR029787">
    <property type="entry name" value="Nucleotide_cyclase"/>
</dbReference>
<dbReference type="SMART" id="SM00065">
    <property type="entry name" value="GAF"/>
    <property type="match status" value="1"/>
</dbReference>
<dbReference type="SUPFAM" id="SSF55073">
    <property type="entry name" value="Nucleotide cyclase"/>
    <property type="match status" value="1"/>
</dbReference>
<evidence type="ECO:0000256" key="3">
    <source>
        <dbReference type="SAM" id="Phobius"/>
    </source>
</evidence>
<dbReference type="CDD" id="cd01949">
    <property type="entry name" value="GGDEF"/>
    <property type="match status" value="1"/>
</dbReference>
<dbReference type="PANTHER" id="PTHR45138:SF9">
    <property type="entry name" value="DIGUANYLATE CYCLASE DGCM-RELATED"/>
    <property type="match status" value="1"/>
</dbReference>
<proteinExistence type="predicted"/>